<comment type="cofactor">
    <cofactor evidence="1">
        <name>[4Fe-4S] cluster</name>
        <dbReference type="ChEBI" id="CHEBI:49883"/>
    </cofactor>
</comment>
<evidence type="ECO:0000256" key="19">
    <source>
        <dbReference type="ARBA" id="ARBA00023136"/>
    </source>
</evidence>
<dbReference type="GO" id="GO:0034085">
    <property type="term" value="P:establishment of sister chromatid cohesion"/>
    <property type="evidence" value="ECO:0007669"/>
    <property type="project" value="TreeGrafter"/>
</dbReference>
<dbReference type="EC" id="5.6.2.3" evidence="24"/>
<dbReference type="FunFam" id="1.20.1250.20:FF:000085">
    <property type="entry name" value="MFS peptide transporter Ptr2"/>
    <property type="match status" value="1"/>
</dbReference>
<keyword evidence="14" id="KW-0067">ATP-binding</keyword>
<dbReference type="PANTHER" id="PTHR11472">
    <property type="entry name" value="DNA REPAIR DEAD HELICASE RAD3/XP-D SUBFAMILY MEMBER"/>
    <property type="match status" value="1"/>
</dbReference>
<dbReference type="InterPro" id="IPR010614">
    <property type="entry name" value="RAD3-like_helicase_DEAD"/>
</dbReference>
<comment type="function">
    <text evidence="27">ATP-dependent DNA helicase important for chromosome transmission and normal cell cycle progression in G(2)/M. May have a role in changing DNA topology to allow the loading of proteins involved in maintaining sister chromatid cohesion in the vicinity of the centromeres. Has a specific role in chromosome segregation during meiosis II.</text>
</comment>
<dbReference type="GO" id="GO:0016818">
    <property type="term" value="F:hydrolase activity, acting on acid anhydrides, in phosphorus-containing anhydrides"/>
    <property type="evidence" value="ECO:0007669"/>
    <property type="project" value="InterPro"/>
</dbReference>
<feature type="transmembrane region" description="Helical" evidence="30">
    <location>
        <begin position="971"/>
        <end position="991"/>
    </location>
</feature>
<dbReference type="GO" id="GO:0006139">
    <property type="term" value="P:nucleobase-containing compound metabolic process"/>
    <property type="evidence" value="ECO:0007669"/>
    <property type="project" value="InterPro"/>
</dbReference>
<feature type="transmembrane region" description="Helical" evidence="30">
    <location>
        <begin position="1113"/>
        <end position="1132"/>
    </location>
</feature>
<dbReference type="PROSITE" id="PS01022">
    <property type="entry name" value="PTR2_1"/>
    <property type="match status" value="1"/>
</dbReference>
<feature type="transmembrane region" description="Helical" evidence="30">
    <location>
        <begin position="1275"/>
        <end position="1296"/>
    </location>
</feature>
<feature type="transmembrane region" description="Helical" evidence="30">
    <location>
        <begin position="1360"/>
        <end position="1383"/>
    </location>
</feature>
<feature type="transmembrane region" description="Helical" evidence="30">
    <location>
        <begin position="1235"/>
        <end position="1255"/>
    </location>
</feature>
<protein>
    <recommendedName>
        <fullName evidence="7">ATP-dependent DNA helicase CHL1</fullName>
        <ecNumber evidence="24">5.6.2.3</ecNumber>
    </recommendedName>
    <alternativeName>
        <fullName evidence="6">ATP-dependent DNA helicase chl1</fullName>
    </alternativeName>
    <alternativeName>
        <fullName evidence="23">Chromosome loss protein 1</fullName>
    </alternativeName>
    <alternativeName>
        <fullName evidence="25 26">DNA 5'-3' helicase CHL1</fullName>
    </alternativeName>
</protein>
<dbReference type="FunFam" id="3.40.50.300:FF:001372">
    <property type="entry name" value="ATP-dependent DNA helicase chl1"/>
    <property type="match status" value="1"/>
</dbReference>
<gene>
    <name evidence="32" type="ORF">P171DRAFT_463178</name>
</gene>
<keyword evidence="33" id="KW-1185">Reference proteome</keyword>
<name>A0A9P4UD09_9PLEO</name>
<evidence type="ECO:0000256" key="17">
    <source>
        <dbReference type="ARBA" id="ARBA00023014"/>
    </source>
</evidence>
<dbReference type="Proteomes" id="UP000799764">
    <property type="component" value="Unassembled WGS sequence"/>
</dbReference>
<dbReference type="GO" id="GO:0005634">
    <property type="term" value="C:nucleus"/>
    <property type="evidence" value="ECO:0007669"/>
    <property type="project" value="UniProtKB-SubCell"/>
</dbReference>
<dbReference type="FunFam" id="3.40.50.300:FF:002774">
    <property type="entry name" value="ATP-dependent DNA helicase chl1"/>
    <property type="match status" value="1"/>
</dbReference>
<feature type="compositionally biased region" description="Polar residues" evidence="29">
    <location>
        <begin position="887"/>
        <end position="898"/>
    </location>
</feature>
<evidence type="ECO:0000256" key="8">
    <source>
        <dbReference type="ARBA" id="ARBA00022448"/>
    </source>
</evidence>
<feature type="transmembrane region" description="Helical" evidence="30">
    <location>
        <begin position="1328"/>
        <end position="1348"/>
    </location>
</feature>
<feature type="transmembrane region" description="Helical" evidence="30">
    <location>
        <begin position="1028"/>
        <end position="1047"/>
    </location>
</feature>
<dbReference type="GO" id="GO:0003677">
    <property type="term" value="F:DNA binding"/>
    <property type="evidence" value="ECO:0007669"/>
    <property type="project" value="UniProtKB-KW"/>
</dbReference>
<evidence type="ECO:0000256" key="10">
    <source>
        <dbReference type="ARBA" id="ARBA00022723"/>
    </source>
</evidence>
<dbReference type="PROSITE" id="PS51193">
    <property type="entry name" value="HELICASE_ATP_BIND_2"/>
    <property type="match status" value="1"/>
</dbReference>
<dbReference type="Pfam" id="PF06733">
    <property type="entry name" value="DEAD_2"/>
    <property type="match status" value="1"/>
</dbReference>
<keyword evidence="11" id="KW-0547">Nucleotide-binding</keyword>
<evidence type="ECO:0000256" key="22">
    <source>
        <dbReference type="ARBA" id="ARBA00023306"/>
    </source>
</evidence>
<dbReference type="Gene3D" id="1.20.1250.20">
    <property type="entry name" value="MFS general substrate transporter like domains"/>
    <property type="match status" value="1"/>
</dbReference>
<feature type="region of interest" description="Disordered" evidence="29">
    <location>
        <begin position="877"/>
        <end position="907"/>
    </location>
</feature>
<evidence type="ECO:0000256" key="4">
    <source>
        <dbReference type="ARBA" id="ARBA00005982"/>
    </source>
</evidence>
<evidence type="ECO:0000256" key="29">
    <source>
        <dbReference type="SAM" id="MobiDB-lite"/>
    </source>
</evidence>
<keyword evidence="17" id="KW-0411">Iron-sulfur</keyword>
<dbReference type="SMART" id="SM00491">
    <property type="entry name" value="HELICc2"/>
    <property type="match status" value="1"/>
</dbReference>
<comment type="subcellular location">
    <subcellularLocation>
        <location evidence="3">Membrane</location>
        <topology evidence="3">Multi-pass membrane protein</topology>
    </subcellularLocation>
    <subcellularLocation>
        <location evidence="2">Nucleus</location>
    </subcellularLocation>
</comment>
<dbReference type="SMART" id="SM00488">
    <property type="entry name" value="DEXDc2"/>
    <property type="match status" value="1"/>
</dbReference>
<evidence type="ECO:0000256" key="9">
    <source>
        <dbReference type="ARBA" id="ARBA00022692"/>
    </source>
</evidence>
<evidence type="ECO:0000313" key="33">
    <source>
        <dbReference type="Proteomes" id="UP000799764"/>
    </source>
</evidence>
<evidence type="ECO:0000256" key="18">
    <source>
        <dbReference type="ARBA" id="ARBA00023125"/>
    </source>
</evidence>
<keyword evidence="18" id="KW-0238">DNA-binding</keyword>
<evidence type="ECO:0000256" key="20">
    <source>
        <dbReference type="ARBA" id="ARBA00023235"/>
    </source>
</evidence>
<dbReference type="NCBIfam" id="TIGR00604">
    <property type="entry name" value="rad3"/>
    <property type="match status" value="1"/>
</dbReference>
<evidence type="ECO:0000256" key="30">
    <source>
        <dbReference type="SAM" id="Phobius"/>
    </source>
</evidence>
<dbReference type="CDD" id="cd18788">
    <property type="entry name" value="SF2_C_XPD"/>
    <property type="match status" value="1"/>
</dbReference>
<dbReference type="InterPro" id="IPR006554">
    <property type="entry name" value="Helicase-like_DEXD_c2"/>
</dbReference>
<evidence type="ECO:0000256" key="5">
    <source>
        <dbReference type="ARBA" id="ARBA00008435"/>
    </source>
</evidence>
<evidence type="ECO:0000256" key="3">
    <source>
        <dbReference type="ARBA" id="ARBA00004141"/>
    </source>
</evidence>
<evidence type="ECO:0000256" key="26">
    <source>
        <dbReference type="ARBA" id="ARBA00045008"/>
    </source>
</evidence>
<dbReference type="GO" id="GO:0043139">
    <property type="term" value="F:5'-3' DNA helicase activity"/>
    <property type="evidence" value="ECO:0007669"/>
    <property type="project" value="UniProtKB-EC"/>
</dbReference>
<feature type="transmembrane region" description="Helical" evidence="30">
    <location>
        <begin position="1003"/>
        <end position="1022"/>
    </location>
</feature>
<feature type="transmembrane region" description="Helical" evidence="30">
    <location>
        <begin position="1195"/>
        <end position="1215"/>
    </location>
</feature>
<evidence type="ECO:0000259" key="31">
    <source>
        <dbReference type="PROSITE" id="PS51193"/>
    </source>
</evidence>
<feature type="domain" description="Helicase ATP-binding" evidence="31">
    <location>
        <begin position="6"/>
        <end position="425"/>
    </location>
</feature>
<dbReference type="PANTHER" id="PTHR11472:SF41">
    <property type="entry name" value="ATP-DEPENDENT DNA HELICASE DDX11-RELATED"/>
    <property type="match status" value="1"/>
</dbReference>
<dbReference type="GO" id="GO:0046872">
    <property type="term" value="F:metal ion binding"/>
    <property type="evidence" value="ECO:0007669"/>
    <property type="project" value="UniProtKB-KW"/>
</dbReference>
<feature type="transmembrane region" description="Helical" evidence="30">
    <location>
        <begin position="1086"/>
        <end position="1107"/>
    </location>
</feature>
<dbReference type="GO" id="GO:0071916">
    <property type="term" value="F:dipeptide transmembrane transporter activity"/>
    <property type="evidence" value="ECO:0007669"/>
    <property type="project" value="UniProtKB-ARBA"/>
</dbReference>
<keyword evidence="10" id="KW-0479">Metal-binding</keyword>
<evidence type="ECO:0000256" key="1">
    <source>
        <dbReference type="ARBA" id="ARBA00001966"/>
    </source>
</evidence>
<keyword evidence="15 30" id="KW-1133">Transmembrane helix</keyword>
<keyword evidence="9 30" id="KW-0812">Transmembrane</keyword>
<comment type="caution">
    <text evidence="32">The sequence shown here is derived from an EMBL/GenBank/DDBJ whole genome shotgun (WGS) entry which is preliminary data.</text>
</comment>
<dbReference type="Pfam" id="PF13307">
    <property type="entry name" value="Helicase_C_2"/>
    <property type="match status" value="1"/>
</dbReference>
<evidence type="ECO:0000256" key="16">
    <source>
        <dbReference type="ARBA" id="ARBA00023004"/>
    </source>
</evidence>
<comment type="similarity">
    <text evidence="4">Belongs to the major facilitator superfamily. Proton-dependent oligopeptide transporter (POT/PTR) (TC 2.A.17) family.</text>
</comment>
<comment type="similarity">
    <text evidence="5">Belongs to the DEAD box helicase family. DEAH subfamily. DDX11/CHL1 sub-subfamily.</text>
</comment>
<comment type="catalytic activity">
    <reaction evidence="28">
        <text>ATP + H2O = ADP + phosphate + H(+)</text>
        <dbReference type="Rhea" id="RHEA:13065"/>
        <dbReference type="ChEBI" id="CHEBI:15377"/>
        <dbReference type="ChEBI" id="CHEBI:15378"/>
        <dbReference type="ChEBI" id="CHEBI:30616"/>
        <dbReference type="ChEBI" id="CHEBI:43474"/>
        <dbReference type="ChEBI" id="CHEBI:456216"/>
        <dbReference type="EC" id="5.6.2.3"/>
    </reaction>
</comment>
<keyword evidence="21" id="KW-0539">Nucleus</keyword>
<keyword evidence="8" id="KW-0813">Transport</keyword>
<evidence type="ECO:0000256" key="12">
    <source>
        <dbReference type="ARBA" id="ARBA00022801"/>
    </source>
</evidence>
<keyword evidence="12" id="KW-0378">Hydrolase</keyword>
<dbReference type="InterPro" id="IPR002464">
    <property type="entry name" value="DNA/RNA_helicase_DEAH_CS"/>
</dbReference>
<sequence length="1483" mass="163610">MQDDTSERDFHHPYEPYDIQTQFMNAVYDCLEDGKVGIFESPTGTGKSLSLICASLTWLRNYKRRNLEEGFVANAANSDEPAWILEHASKQRKNVALARKQELEGRIAKIKAKEKKTKDRYISGEPLTKRQKTAADNDADDADEAQFVLNDYESDNDGTGHQKPRGFNELGLSAENQALLDRMGYSSQPKEEDPNEIPDETKIFFCSRTHSQLTQFSSELSRVKMPPAITPDVDNEAEREASLVEDVKHLTLGSRKNLCINPKVNKLRNPTAINERCMELQQPNISSECKCPFMPRKENEALVNEFRDHALAKVRDIEDLGALGKKLGICPYYASRPATKYCEIVTLPYPLLLQKSAREALNLSLKDHIVIIDEAHNLMDAIAGIYSVSVTLHQAQEARTQLMIYLQKFRNKLKGKNRVYVAQILRLIDSIIAYVQTKASGSKAPDGLVDVHALLTGKGLDQINVYKLNAYLQESRLARKVDGYTTYAGQAQGPSQKRTEHRNPRQTVPVLTQVQAFLIALMNPSEEGRFFYSLEETTGMTLKYMLLDPTFHFKDVVEDARAVVLAGGTMSPMSDYEDHLLSYLNRSKIMTLSCGHVIPSSSLLAVPVVQTLRGNEFDFTFEKRNSEQMMIDLAHAVLSLVQHVPDGVVVFFPSYSYLDTCTAAWKRMRSTSSPGSPSLWDSILKIKPIYLEQRSQPLSDSAAATEDARESVLGAYSSAIDLGNGRGAVLFAVIGGTLSEGINFSDALGRAVAVIGLPFPNPHSAEWKAKTQYISAKATSQGRDGKAAARDFYENVCMRAVNQSVGRAIRHRGDYAAIFLLDRRYAAPRIQAKLPGWIRNSLANGTGIREERGAYTTVAQTEDASAELTAHGKEIEHGAPVPVDSHVNGQIGSSSGSSPHDDTPTAEDYATLPKVADKLPWGAFLVAIVELCERFAYYGLSGPFQNYMANKYNDPNGLPGALGLKQSRATALSNLFQFWCYITPTLGAIVADQYLGKYLTIKYFSVVYMFGIVILFVTSLPYSVEHGGAFPGLITAMIVIGLGTGGIKSNVSPLIAEQIESTEPFIRHLPGGKRVIVDPEVTVQRIYMIFYMCINFGSISAIATTTLELHVGFWAAFLLPLLMFVVGFWILVSGRKQYVIKPPQGGVIKNCMKALWIASRDRFDLDSAKPSLQGRSQKRHLITWDDRFIDELKTALVACKVFLFFPIYWLAFSQMMNNFVSQAGQMQLHGVPNDILPNIDPITLIILIPIVDRLIYPFIRTRLHLAFTPITRITWGFIVASLSMAYAAILQSRIYAAAPCYSSPSNCEAGKIAEGKYEPNQVHVAWQAPAYILVALSEILASITGLELAYAKAPENMKSFIMSLFLLTNAAGSALGIFVSPFGTDPHLVWFYGGLAVAAGATGGGFHWMFRGVDEGGEGIAKGRTSPTSRNITLVCVCMGQLYNGWAPSRNNKAITVALNKAVKRSNAGTSPVAGKPNTNNGS</sequence>
<dbReference type="GO" id="GO:0006974">
    <property type="term" value="P:DNA damage response"/>
    <property type="evidence" value="ECO:0007669"/>
    <property type="project" value="UniProtKB-ARBA"/>
</dbReference>
<evidence type="ECO:0000256" key="25">
    <source>
        <dbReference type="ARBA" id="ARBA00044998"/>
    </source>
</evidence>
<evidence type="ECO:0000256" key="27">
    <source>
        <dbReference type="ARBA" id="ARBA00045702"/>
    </source>
</evidence>
<evidence type="ECO:0000256" key="28">
    <source>
        <dbReference type="ARBA" id="ARBA00048954"/>
    </source>
</evidence>
<evidence type="ECO:0000256" key="13">
    <source>
        <dbReference type="ARBA" id="ARBA00022806"/>
    </source>
</evidence>
<dbReference type="EMBL" id="MU001499">
    <property type="protein sequence ID" value="KAF2445821.1"/>
    <property type="molecule type" value="Genomic_DNA"/>
</dbReference>
<dbReference type="GO" id="GO:0051536">
    <property type="term" value="F:iron-sulfur cluster binding"/>
    <property type="evidence" value="ECO:0007669"/>
    <property type="project" value="UniProtKB-KW"/>
</dbReference>
<organism evidence="32 33">
    <name type="scientific">Karstenula rhodostoma CBS 690.94</name>
    <dbReference type="NCBI Taxonomy" id="1392251"/>
    <lineage>
        <taxon>Eukaryota</taxon>
        <taxon>Fungi</taxon>
        <taxon>Dikarya</taxon>
        <taxon>Ascomycota</taxon>
        <taxon>Pezizomycotina</taxon>
        <taxon>Dothideomycetes</taxon>
        <taxon>Pleosporomycetidae</taxon>
        <taxon>Pleosporales</taxon>
        <taxon>Massarineae</taxon>
        <taxon>Didymosphaeriaceae</taxon>
        <taxon>Karstenula</taxon>
    </lineage>
</organism>
<dbReference type="InterPro" id="IPR018456">
    <property type="entry name" value="PTR2_symporter_CS"/>
</dbReference>
<reference evidence="32" key="1">
    <citation type="journal article" date="2020" name="Stud. Mycol.">
        <title>101 Dothideomycetes genomes: a test case for predicting lifestyles and emergence of pathogens.</title>
        <authorList>
            <person name="Haridas S."/>
            <person name="Albert R."/>
            <person name="Binder M."/>
            <person name="Bloem J."/>
            <person name="Labutti K."/>
            <person name="Salamov A."/>
            <person name="Andreopoulos B."/>
            <person name="Baker S."/>
            <person name="Barry K."/>
            <person name="Bills G."/>
            <person name="Bluhm B."/>
            <person name="Cannon C."/>
            <person name="Castanera R."/>
            <person name="Culley D."/>
            <person name="Daum C."/>
            <person name="Ezra D."/>
            <person name="Gonzalez J."/>
            <person name="Henrissat B."/>
            <person name="Kuo A."/>
            <person name="Liang C."/>
            <person name="Lipzen A."/>
            <person name="Lutzoni F."/>
            <person name="Magnuson J."/>
            <person name="Mondo S."/>
            <person name="Nolan M."/>
            <person name="Ohm R."/>
            <person name="Pangilinan J."/>
            <person name="Park H.-J."/>
            <person name="Ramirez L."/>
            <person name="Alfaro M."/>
            <person name="Sun H."/>
            <person name="Tritt A."/>
            <person name="Yoshinaga Y."/>
            <person name="Zwiers L.-H."/>
            <person name="Turgeon B."/>
            <person name="Goodwin S."/>
            <person name="Spatafora J."/>
            <person name="Crous P."/>
            <person name="Grigoriev I."/>
        </authorList>
    </citation>
    <scope>NUCLEOTIDE SEQUENCE</scope>
    <source>
        <strain evidence="32">CBS 690.94</strain>
    </source>
</reference>
<dbReference type="InterPro" id="IPR006555">
    <property type="entry name" value="ATP-dep_Helicase_C"/>
</dbReference>
<dbReference type="SUPFAM" id="SSF103473">
    <property type="entry name" value="MFS general substrate transporter"/>
    <property type="match status" value="1"/>
</dbReference>
<evidence type="ECO:0000256" key="15">
    <source>
        <dbReference type="ARBA" id="ARBA00022989"/>
    </source>
</evidence>
<dbReference type="Pfam" id="PF00854">
    <property type="entry name" value="PTR2"/>
    <property type="match status" value="1"/>
</dbReference>
<dbReference type="SUPFAM" id="SSF52540">
    <property type="entry name" value="P-loop containing nucleoside triphosphate hydrolases"/>
    <property type="match status" value="1"/>
</dbReference>
<keyword evidence="16" id="KW-0408">Iron</keyword>
<keyword evidence="20" id="KW-0413">Isomerase</keyword>
<keyword evidence="13 32" id="KW-0347">Helicase</keyword>
<dbReference type="InterPro" id="IPR013020">
    <property type="entry name" value="Rad3/Chl1-like"/>
</dbReference>
<dbReference type="GO" id="GO:0005524">
    <property type="term" value="F:ATP binding"/>
    <property type="evidence" value="ECO:0007669"/>
    <property type="project" value="UniProtKB-KW"/>
</dbReference>
<evidence type="ECO:0000256" key="2">
    <source>
        <dbReference type="ARBA" id="ARBA00004123"/>
    </source>
</evidence>
<feature type="transmembrane region" description="Helical" evidence="30">
    <location>
        <begin position="1389"/>
        <end position="1410"/>
    </location>
</feature>
<evidence type="ECO:0000256" key="11">
    <source>
        <dbReference type="ARBA" id="ARBA00022741"/>
    </source>
</evidence>
<evidence type="ECO:0000313" key="32">
    <source>
        <dbReference type="EMBL" id="KAF2445821.1"/>
    </source>
</evidence>
<accession>A0A9P4UD09</accession>
<evidence type="ECO:0000256" key="21">
    <source>
        <dbReference type="ARBA" id="ARBA00023242"/>
    </source>
</evidence>
<dbReference type="OrthoDB" id="267079at2759"/>
<feature type="region of interest" description="Disordered" evidence="29">
    <location>
        <begin position="115"/>
        <end position="140"/>
    </location>
</feature>
<dbReference type="GO" id="GO:0005886">
    <property type="term" value="C:plasma membrane"/>
    <property type="evidence" value="ECO:0007669"/>
    <property type="project" value="UniProtKB-ARBA"/>
</dbReference>
<keyword evidence="19 30" id="KW-0472">Membrane</keyword>
<dbReference type="InterPro" id="IPR000109">
    <property type="entry name" value="POT_fam"/>
</dbReference>
<evidence type="ECO:0000256" key="14">
    <source>
        <dbReference type="ARBA" id="ARBA00022840"/>
    </source>
</evidence>
<dbReference type="InterPro" id="IPR027417">
    <property type="entry name" value="P-loop_NTPase"/>
</dbReference>
<keyword evidence="22" id="KW-0131">Cell cycle</keyword>
<dbReference type="PROSITE" id="PS00690">
    <property type="entry name" value="DEAH_ATP_HELICASE"/>
    <property type="match status" value="1"/>
</dbReference>
<evidence type="ECO:0000256" key="23">
    <source>
        <dbReference type="ARBA" id="ARBA00029709"/>
    </source>
</evidence>
<dbReference type="InterPro" id="IPR036259">
    <property type="entry name" value="MFS_trans_sf"/>
</dbReference>
<evidence type="ECO:0000256" key="7">
    <source>
        <dbReference type="ARBA" id="ARBA00017386"/>
    </source>
</evidence>
<dbReference type="InterPro" id="IPR014013">
    <property type="entry name" value="Helic_SF1/SF2_ATP-bd_DinG/Rad3"/>
</dbReference>
<evidence type="ECO:0000256" key="6">
    <source>
        <dbReference type="ARBA" id="ARBA00016387"/>
    </source>
</evidence>
<dbReference type="InterPro" id="IPR045028">
    <property type="entry name" value="DinG/Rad3-like"/>
</dbReference>
<evidence type="ECO:0000256" key="24">
    <source>
        <dbReference type="ARBA" id="ARBA00044969"/>
    </source>
</evidence>
<proteinExistence type="inferred from homology"/>
<dbReference type="Gene3D" id="3.40.50.300">
    <property type="entry name" value="P-loop containing nucleotide triphosphate hydrolases"/>
    <property type="match status" value="3"/>
</dbReference>